<dbReference type="NCBIfam" id="NF033517">
    <property type="entry name" value="transpos_IS66"/>
    <property type="match status" value="1"/>
</dbReference>
<dbReference type="Pfam" id="PF03050">
    <property type="entry name" value="DDE_Tnp_IS66"/>
    <property type="match status" value="1"/>
</dbReference>
<accession>A0A6P1BXB8</accession>
<evidence type="ECO:0000313" key="6">
    <source>
        <dbReference type="EMBL" id="NEV02814.1"/>
    </source>
</evidence>
<dbReference type="InterPro" id="IPR039552">
    <property type="entry name" value="IS66_C"/>
</dbReference>
<dbReference type="Pfam" id="PF13817">
    <property type="entry name" value="DDE_Tnp_IS66_C"/>
    <property type="match status" value="1"/>
</dbReference>
<keyword evidence="1" id="KW-0175">Coiled coil</keyword>
<feature type="coiled-coil region" evidence="1">
    <location>
        <begin position="40"/>
        <end position="93"/>
    </location>
</feature>
<dbReference type="AlphaFoldDB" id="A0A6P1BXB8"/>
<proteinExistence type="predicted"/>
<evidence type="ECO:0000259" key="2">
    <source>
        <dbReference type="Pfam" id="PF03050"/>
    </source>
</evidence>
<organism evidence="6 7">
    <name type="scientific">Bradyrhizobium uaiense</name>
    <dbReference type="NCBI Taxonomy" id="2594946"/>
    <lineage>
        <taxon>Bacteria</taxon>
        <taxon>Pseudomonadati</taxon>
        <taxon>Pseudomonadota</taxon>
        <taxon>Alphaproteobacteria</taxon>
        <taxon>Hyphomicrobiales</taxon>
        <taxon>Nitrobacteraceae</taxon>
        <taxon>Bradyrhizobium</taxon>
    </lineage>
</organism>
<evidence type="ECO:0000259" key="5">
    <source>
        <dbReference type="Pfam" id="PF13817"/>
    </source>
</evidence>
<sequence>MISKPDDLPSDLASALAALQAEREARLHAEAVAASVRAELSDNEALIAHLELRIEKLKRELYGPRSERTARLLEQLELELEDLVAAASEDELAGQTAAAKTQNVRPFTRKRPVRKPWPDDIERERVVAEAPTSCACCGGSRLAKIGEDVTRTLEEIPRRFKVIETVREKFTCRDCEKISQPPAPFHATPRGFIGPQLLATILFEKFGMHIPLNRQSARFKAEGIDLSLSTLADQVGHGTFAVMPLFHLIERHVLAAERLHGDDTTIRILAKGKCTTGRIWTYVRDDRPFAGPAPPAAVYYASSDRRGEHPQKHLAAFAGILQADCYNGFEPLFDPRKKVLPITPAFCFAHARRGFFELADIEKNAREGNKGKPASPIALEAVRRLDALFEVERAINGRGADERRAVRQEESKPLLEDMHAWLLRERETLSRSSEVLKPINYMLRRWDDFACFLDDGRICLTNNCAERALRGIALGRRNWTFAGSQRGADRAAIMLTMITSCRLNEVDPKVWLADILARIADLPASRLHELLPWEWKLLGQAGKPAGQQAA</sequence>
<dbReference type="PANTHER" id="PTHR33678:SF1">
    <property type="entry name" value="BLL1576 PROTEIN"/>
    <property type="match status" value="1"/>
</dbReference>
<dbReference type="PANTHER" id="PTHR33678">
    <property type="entry name" value="BLL1576 PROTEIN"/>
    <property type="match status" value="1"/>
</dbReference>
<dbReference type="Pfam" id="PF13005">
    <property type="entry name" value="zf-IS66"/>
    <property type="match status" value="1"/>
</dbReference>
<dbReference type="InterPro" id="IPR024463">
    <property type="entry name" value="Transposase_TnpC_homeodom"/>
</dbReference>
<feature type="domain" description="Transposase IS66 central" evidence="2">
    <location>
        <begin position="191"/>
        <end position="489"/>
    </location>
</feature>
<dbReference type="Proteomes" id="UP000468531">
    <property type="component" value="Unassembled WGS sequence"/>
</dbReference>
<feature type="domain" description="Transposase IS66 C-terminal" evidence="5">
    <location>
        <begin position="496"/>
        <end position="533"/>
    </location>
</feature>
<dbReference type="InterPro" id="IPR004291">
    <property type="entry name" value="Transposase_IS66_central"/>
</dbReference>
<dbReference type="InterPro" id="IPR024474">
    <property type="entry name" value="Znf_dom_IS66"/>
</dbReference>
<protein>
    <submittedName>
        <fullName evidence="6">IS66 family transposase</fullName>
    </submittedName>
</protein>
<evidence type="ECO:0000259" key="3">
    <source>
        <dbReference type="Pfam" id="PF13005"/>
    </source>
</evidence>
<name>A0A6P1BXB8_9BRAD</name>
<dbReference type="Pfam" id="PF13007">
    <property type="entry name" value="LZ_Tnp_IS66"/>
    <property type="match status" value="1"/>
</dbReference>
<feature type="domain" description="Transposase IS66 zinc-finger binding" evidence="3">
    <location>
        <begin position="131"/>
        <end position="176"/>
    </location>
</feature>
<evidence type="ECO:0000313" key="7">
    <source>
        <dbReference type="Proteomes" id="UP000468531"/>
    </source>
</evidence>
<dbReference type="RefSeq" id="WP_163163258.1">
    <property type="nucleotide sequence ID" value="NZ_VKHP01000446.1"/>
</dbReference>
<dbReference type="EMBL" id="VKHP01000446">
    <property type="protein sequence ID" value="NEV02814.1"/>
    <property type="molecule type" value="Genomic_DNA"/>
</dbReference>
<keyword evidence="7" id="KW-1185">Reference proteome</keyword>
<comment type="caution">
    <text evidence="6">The sequence shown here is derived from an EMBL/GenBank/DDBJ whole genome shotgun (WGS) entry which is preliminary data.</text>
</comment>
<reference evidence="6 7" key="1">
    <citation type="journal article" date="2020" name="Arch. Microbiol.">
        <title>Bradyrhizobium uaiense sp. nov., a new highly efficient cowpea symbiont.</title>
        <authorList>
            <person name="Cabral Michel D."/>
            <person name="Azarias Guimaraes A."/>
            <person name="Martins da Costa E."/>
            <person name="Soares de Carvalho T."/>
            <person name="Balsanelli E."/>
            <person name="Willems A."/>
            <person name="Maltempi de Souza E."/>
            <person name="de Souza Moreira F.M."/>
        </authorList>
    </citation>
    <scope>NUCLEOTIDE SEQUENCE [LARGE SCALE GENOMIC DNA]</scope>
    <source>
        <strain evidence="6 7">UFLA 03-164</strain>
    </source>
</reference>
<gene>
    <name evidence="6" type="ORF">FNJ47_45920</name>
</gene>
<feature type="domain" description="Transposase TnpC homeodomain" evidence="4">
    <location>
        <begin position="49"/>
        <end position="126"/>
    </location>
</feature>
<evidence type="ECO:0000256" key="1">
    <source>
        <dbReference type="SAM" id="Coils"/>
    </source>
</evidence>
<evidence type="ECO:0000259" key="4">
    <source>
        <dbReference type="Pfam" id="PF13007"/>
    </source>
</evidence>
<dbReference type="InterPro" id="IPR052344">
    <property type="entry name" value="Transposase-related"/>
</dbReference>